<gene>
    <name evidence="7" type="ORF">EXE58_05915</name>
</gene>
<evidence type="ECO:0000313" key="8">
    <source>
        <dbReference type="Proteomes" id="UP000294853"/>
    </source>
</evidence>
<keyword evidence="2" id="KW-1003">Cell membrane</keyword>
<reference evidence="7 8" key="1">
    <citation type="submission" date="2019-03" db="EMBL/GenBank/DDBJ databases">
        <title>Three New Species of Nocardioides, Nocardioides euryhalodurans sp. nov., Nocardioides seonyuensis sp. nov. and Nocardioides eburneoflavus sp. nov. Iolated from Soil.</title>
        <authorList>
            <person name="Roh S.G."/>
            <person name="Lee C."/>
            <person name="Kim M.-K."/>
            <person name="Kim S.B."/>
        </authorList>
    </citation>
    <scope>NUCLEOTIDE SEQUENCE [LARGE SCALE GENOMIC DNA]</scope>
    <source>
        <strain evidence="7 8">MMS17-SY207-3</strain>
    </source>
</reference>
<keyword evidence="3" id="KW-0812">Transmembrane</keyword>
<dbReference type="Proteomes" id="UP000294853">
    <property type="component" value="Chromosome"/>
</dbReference>
<keyword evidence="8" id="KW-1185">Reference proteome</keyword>
<keyword evidence="5" id="KW-0472">Membrane</keyword>
<sequence>MAKKKWSELSPTQRRLTVVGGTLEVALTAYCLRDLVRRPADELRGPKPVWLAALTVQPVGPLAYLGWGRKR</sequence>
<dbReference type="GO" id="GO:0005886">
    <property type="term" value="C:plasma membrane"/>
    <property type="evidence" value="ECO:0007669"/>
    <property type="project" value="UniProtKB-SubCell"/>
</dbReference>
<evidence type="ECO:0000256" key="5">
    <source>
        <dbReference type="ARBA" id="ARBA00023136"/>
    </source>
</evidence>
<dbReference type="Pfam" id="PF13396">
    <property type="entry name" value="PLDc_N"/>
    <property type="match status" value="1"/>
</dbReference>
<evidence type="ECO:0000256" key="1">
    <source>
        <dbReference type="ARBA" id="ARBA00004651"/>
    </source>
</evidence>
<protein>
    <submittedName>
        <fullName evidence="7">PLDc_N domain-containing protein</fullName>
    </submittedName>
</protein>
<evidence type="ECO:0000256" key="4">
    <source>
        <dbReference type="ARBA" id="ARBA00022989"/>
    </source>
</evidence>
<evidence type="ECO:0000313" key="7">
    <source>
        <dbReference type="EMBL" id="QBX55034.1"/>
    </source>
</evidence>
<evidence type="ECO:0000259" key="6">
    <source>
        <dbReference type="Pfam" id="PF13396"/>
    </source>
</evidence>
<evidence type="ECO:0000256" key="2">
    <source>
        <dbReference type="ARBA" id="ARBA00022475"/>
    </source>
</evidence>
<dbReference type="AlphaFoldDB" id="A0A4P7ID15"/>
<accession>A0A4P7ID15</accession>
<dbReference type="OrthoDB" id="5125307at2"/>
<dbReference type="KEGG" id="nsn:EXE58_05915"/>
<feature type="domain" description="Cardiolipin synthase N-terminal" evidence="6">
    <location>
        <begin position="26"/>
        <end position="69"/>
    </location>
</feature>
<dbReference type="EMBL" id="CP038436">
    <property type="protein sequence ID" value="QBX55034.1"/>
    <property type="molecule type" value="Genomic_DNA"/>
</dbReference>
<comment type="subcellular location">
    <subcellularLocation>
        <location evidence="1">Cell membrane</location>
        <topology evidence="1">Multi-pass membrane protein</topology>
    </subcellularLocation>
</comment>
<dbReference type="RefSeq" id="WP_135267002.1">
    <property type="nucleotide sequence ID" value="NZ_CP038436.1"/>
</dbReference>
<proteinExistence type="predicted"/>
<organism evidence="7 8">
    <name type="scientific">Nocardioides seonyuensis</name>
    <dbReference type="NCBI Taxonomy" id="2518371"/>
    <lineage>
        <taxon>Bacteria</taxon>
        <taxon>Bacillati</taxon>
        <taxon>Actinomycetota</taxon>
        <taxon>Actinomycetes</taxon>
        <taxon>Propionibacteriales</taxon>
        <taxon>Nocardioidaceae</taxon>
        <taxon>Nocardioides</taxon>
    </lineage>
</organism>
<name>A0A4P7ID15_9ACTN</name>
<evidence type="ECO:0000256" key="3">
    <source>
        <dbReference type="ARBA" id="ARBA00022692"/>
    </source>
</evidence>
<dbReference type="InterPro" id="IPR027379">
    <property type="entry name" value="CLS_N"/>
</dbReference>
<keyword evidence="4" id="KW-1133">Transmembrane helix</keyword>